<dbReference type="PANTHER" id="PTHR46429:SF1">
    <property type="entry name" value="23S RRNA (GUANOSINE-2'-O-)-METHYLTRANSFERASE RLMB"/>
    <property type="match status" value="1"/>
</dbReference>
<dbReference type="OrthoDB" id="9785673at2"/>
<dbReference type="RefSeq" id="WP_097280828.1">
    <property type="nucleotide sequence ID" value="NZ_OCNJ01000009.1"/>
</dbReference>
<dbReference type="Gene3D" id="3.40.1280.10">
    <property type="match status" value="1"/>
</dbReference>
<reference evidence="6 7" key="1">
    <citation type="submission" date="2017-09" db="EMBL/GenBank/DDBJ databases">
        <authorList>
            <person name="Ehlers B."/>
            <person name="Leendertz F.H."/>
        </authorList>
    </citation>
    <scope>NUCLEOTIDE SEQUENCE [LARGE SCALE GENOMIC DNA]</scope>
    <source>
        <strain evidence="6 7">USBA 140</strain>
    </source>
</reference>
<dbReference type="SUPFAM" id="SSF55315">
    <property type="entry name" value="L30e-like"/>
    <property type="match status" value="1"/>
</dbReference>
<dbReference type="GO" id="GO:0006396">
    <property type="term" value="P:RNA processing"/>
    <property type="evidence" value="ECO:0007669"/>
    <property type="project" value="InterPro"/>
</dbReference>
<dbReference type="InterPro" id="IPR029028">
    <property type="entry name" value="Alpha/beta_knot_MTases"/>
</dbReference>
<feature type="region of interest" description="Disordered" evidence="4">
    <location>
        <begin position="1"/>
        <end position="35"/>
    </location>
</feature>
<evidence type="ECO:0000313" key="7">
    <source>
        <dbReference type="Proteomes" id="UP000219621"/>
    </source>
</evidence>
<dbReference type="PANTHER" id="PTHR46429">
    <property type="entry name" value="23S RRNA (GUANOSINE-2'-O-)-METHYLTRANSFERASE RLMB"/>
    <property type="match status" value="1"/>
</dbReference>
<accession>A0A286GWA7</accession>
<dbReference type="Gene3D" id="3.30.1330.30">
    <property type="match status" value="1"/>
</dbReference>
<keyword evidence="2 6" id="KW-0489">Methyltransferase</keyword>
<dbReference type="SMART" id="SM00967">
    <property type="entry name" value="SpoU_sub_bind"/>
    <property type="match status" value="1"/>
</dbReference>
<organism evidence="6 7">
    <name type="scientific">Caenispirillum bisanense</name>
    <dbReference type="NCBI Taxonomy" id="414052"/>
    <lineage>
        <taxon>Bacteria</taxon>
        <taxon>Pseudomonadati</taxon>
        <taxon>Pseudomonadota</taxon>
        <taxon>Alphaproteobacteria</taxon>
        <taxon>Rhodospirillales</taxon>
        <taxon>Novispirillaceae</taxon>
        <taxon>Caenispirillum</taxon>
    </lineage>
</organism>
<evidence type="ECO:0000313" key="6">
    <source>
        <dbReference type="EMBL" id="SOD99783.1"/>
    </source>
</evidence>
<evidence type="ECO:0000259" key="5">
    <source>
        <dbReference type="SMART" id="SM00967"/>
    </source>
</evidence>
<evidence type="ECO:0000256" key="2">
    <source>
        <dbReference type="ARBA" id="ARBA00022603"/>
    </source>
</evidence>
<dbReference type="FunFam" id="3.40.1280.10:FF:000008">
    <property type="entry name" value="Group 3 RNA methyltransferase TrmH"/>
    <property type="match status" value="1"/>
</dbReference>
<keyword evidence="3 6" id="KW-0808">Transferase</keyword>
<proteinExistence type="inferred from homology"/>
<evidence type="ECO:0000256" key="1">
    <source>
        <dbReference type="ARBA" id="ARBA00007228"/>
    </source>
</evidence>
<protein>
    <submittedName>
        <fullName evidence="6">23S rRNA (Guanosine2251-2'-O)-methyltransferase</fullName>
    </submittedName>
</protein>
<dbReference type="GO" id="GO:0005829">
    <property type="term" value="C:cytosol"/>
    <property type="evidence" value="ECO:0007669"/>
    <property type="project" value="TreeGrafter"/>
</dbReference>
<dbReference type="GO" id="GO:0032259">
    <property type="term" value="P:methylation"/>
    <property type="evidence" value="ECO:0007669"/>
    <property type="project" value="UniProtKB-KW"/>
</dbReference>
<dbReference type="NCBIfam" id="TIGR00186">
    <property type="entry name" value="rRNA_methyl_3"/>
    <property type="match status" value="1"/>
</dbReference>
<dbReference type="GO" id="GO:0008173">
    <property type="term" value="F:RNA methyltransferase activity"/>
    <property type="evidence" value="ECO:0007669"/>
    <property type="project" value="InterPro"/>
</dbReference>
<dbReference type="GO" id="GO:0003723">
    <property type="term" value="F:RNA binding"/>
    <property type="evidence" value="ECO:0007669"/>
    <property type="project" value="InterPro"/>
</dbReference>
<keyword evidence="7" id="KW-1185">Reference proteome</keyword>
<gene>
    <name evidence="6" type="ORF">SAMN05421508_109176</name>
</gene>
<evidence type="ECO:0000256" key="3">
    <source>
        <dbReference type="ARBA" id="ARBA00022679"/>
    </source>
</evidence>
<dbReference type="CDD" id="cd18103">
    <property type="entry name" value="SpoU-like_RlmB"/>
    <property type="match status" value="1"/>
</dbReference>
<feature type="compositionally biased region" description="Pro residues" evidence="4">
    <location>
        <begin position="1"/>
        <end position="11"/>
    </location>
</feature>
<dbReference type="Proteomes" id="UP000219621">
    <property type="component" value="Unassembled WGS sequence"/>
</dbReference>
<dbReference type="InterPro" id="IPR013123">
    <property type="entry name" value="SpoU_subst-bd"/>
</dbReference>
<dbReference type="Pfam" id="PF08032">
    <property type="entry name" value="SpoU_sub_bind"/>
    <property type="match status" value="1"/>
</dbReference>
<evidence type="ECO:0000256" key="4">
    <source>
        <dbReference type="SAM" id="MobiDB-lite"/>
    </source>
</evidence>
<name>A0A286GWA7_9PROT</name>
<comment type="similarity">
    <text evidence="1">Belongs to the class IV-like SAM-binding methyltransferase superfamily. RNA methyltransferase TrmH family.</text>
</comment>
<dbReference type="InterPro" id="IPR004441">
    <property type="entry name" value="rRNA_MeTrfase_TrmH"/>
</dbReference>
<dbReference type="EMBL" id="OCNJ01000009">
    <property type="protein sequence ID" value="SOD99783.1"/>
    <property type="molecule type" value="Genomic_DNA"/>
</dbReference>
<feature type="domain" description="RNA 2-O ribose methyltransferase substrate binding" evidence="5">
    <location>
        <begin position="37"/>
        <end position="112"/>
    </location>
</feature>
<dbReference type="AlphaFoldDB" id="A0A286GWA7"/>
<sequence length="277" mass="29124">MPQRPGKPAPKGPRKEGKPAHKAAAARARREGGGEGWLYGRHPVEAALANPARVIREVLGTAEALAEIRPLLDERDEVPVVTPVDRSRLDDLLPAGAVHQGLALKADPLPAATLDDVVRLGEAQTDCVVLALDQVTDPHNVGAILRSAAAFGAVAVITQDRHAPDETATLAKAASGALERVPLVRVGNLKQALDRLKEAGWWTAGLDAEAPQTLAGAKLSGRIVLVLGSEGTGMRRLTRDACDHLARLPMTGAMESLNVSNAAAVALYELRRTALEG</sequence>
<dbReference type="InterPro" id="IPR001537">
    <property type="entry name" value="SpoU_MeTrfase"/>
</dbReference>
<dbReference type="InterPro" id="IPR029026">
    <property type="entry name" value="tRNA_m1G_MTases_N"/>
</dbReference>
<dbReference type="Pfam" id="PF00588">
    <property type="entry name" value="SpoU_methylase"/>
    <property type="match status" value="1"/>
</dbReference>
<dbReference type="SUPFAM" id="SSF75217">
    <property type="entry name" value="alpha/beta knot"/>
    <property type="match status" value="1"/>
</dbReference>
<dbReference type="InterPro" id="IPR029064">
    <property type="entry name" value="Ribosomal_eL30-like_sf"/>
</dbReference>